<keyword evidence="5" id="KW-1185">Reference proteome</keyword>
<proteinExistence type="predicted"/>
<feature type="compositionally biased region" description="Low complexity" evidence="3">
    <location>
        <begin position="197"/>
        <end position="206"/>
    </location>
</feature>
<dbReference type="Proteomes" id="UP000695264">
    <property type="component" value="Unassembled WGS sequence"/>
</dbReference>
<evidence type="ECO:0000256" key="3">
    <source>
        <dbReference type="SAM" id="MobiDB-lite"/>
    </source>
</evidence>
<dbReference type="InterPro" id="IPR029063">
    <property type="entry name" value="SAM-dependent_MTases_sf"/>
</dbReference>
<name>A0ABX1C0P2_9ACTN</name>
<feature type="region of interest" description="Disordered" evidence="3">
    <location>
        <begin position="6"/>
        <end position="28"/>
    </location>
</feature>
<reference evidence="4 5" key="1">
    <citation type="submission" date="2020-03" db="EMBL/GenBank/DDBJ databases">
        <title>WGS of actinomycetes isolated from Thailand.</title>
        <authorList>
            <person name="Thawai C."/>
        </authorList>
    </citation>
    <scope>NUCLEOTIDE SEQUENCE [LARGE SCALE GENOMIC DNA]</scope>
    <source>
        <strain evidence="4 5">PLAI 1-29</strain>
    </source>
</reference>
<dbReference type="GO" id="GO:0052913">
    <property type="term" value="F:16S rRNA (guanine(966)-N(2))-methyltransferase activity"/>
    <property type="evidence" value="ECO:0007669"/>
    <property type="project" value="UniProtKB-EC"/>
</dbReference>
<keyword evidence="2 4" id="KW-0808">Transferase</keyword>
<protein>
    <submittedName>
        <fullName evidence="4">16S rRNA (Guanine(966)-N(2))-methyltransferase RsmD</fullName>
        <ecNumber evidence="4">2.1.1.171</ecNumber>
    </submittedName>
</protein>
<evidence type="ECO:0000256" key="2">
    <source>
        <dbReference type="ARBA" id="ARBA00022679"/>
    </source>
</evidence>
<dbReference type="RefSeq" id="WP_168102945.1">
    <property type="nucleotide sequence ID" value="NZ_JAATEN010000013.1"/>
</dbReference>
<accession>A0ABX1C0P2</accession>
<evidence type="ECO:0000313" key="4">
    <source>
        <dbReference type="EMBL" id="NJQ02321.1"/>
    </source>
</evidence>
<dbReference type="PROSITE" id="PS00092">
    <property type="entry name" value="N6_MTASE"/>
    <property type="match status" value="1"/>
</dbReference>
<evidence type="ECO:0000256" key="1">
    <source>
        <dbReference type="ARBA" id="ARBA00022603"/>
    </source>
</evidence>
<dbReference type="PIRSF" id="PIRSF004553">
    <property type="entry name" value="CHP00095"/>
    <property type="match status" value="1"/>
</dbReference>
<dbReference type="NCBIfam" id="TIGR00095">
    <property type="entry name" value="16S rRNA (guanine(966)-N(2))-methyltransferase RsmD"/>
    <property type="match status" value="1"/>
</dbReference>
<dbReference type="Gene3D" id="3.40.50.150">
    <property type="entry name" value="Vaccinia Virus protein VP39"/>
    <property type="match status" value="1"/>
</dbReference>
<dbReference type="InterPro" id="IPR002052">
    <property type="entry name" value="DNA_methylase_N6_adenine_CS"/>
</dbReference>
<feature type="region of interest" description="Disordered" evidence="3">
    <location>
        <begin position="193"/>
        <end position="214"/>
    </location>
</feature>
<dbReference type="Pfam" id="PF03602">
    <property type="entry name" value="Cons_hypoth95"/>
    <property type="match status" value="1"/>
</dbReference>
<keyword evidence="1 4" id="KW-0489">Methyltransferase</keyword>
<dbReference type="EC" id="2.1.1.171" evidence="4"/>
<dbReference type="PANTHER" id="PTHR43542">
    <property type="entry name" value="METHYLTRANSFERASE"/>
    <property type="match status" value="1"/>
</dbReference>
<evidence type="ECO:0000313" key="5">
    <source>
        <dbReference type="Proteomes" id="UP000695264"/>
    </source>
</evidence>
<dbReference type="InterPro" id="IPR004398">
    <property type="entry name" value="RNA_MeTrfase_RsmD"/>
</dbReference>
<dbReference type="SUPFAM" id="SSF53335">
    <property type="entry name" value="S-adenosyl-L-methionine-dependent methyltransferases"/>
    <property type="match status" value="1"/>
</dbReference>
<dbReference type="CDD" id="cd02440">
    <property type="entry name" value="AdoMet_MTases"/>
    <property type="match status" value="1"/>
</dbReference>
<organism evidence="4 5">
    <name type="scientific">Streptomyces zingiberis</name>
    <dbReference type="NCBI Taxonomy" id="2053010"/>
    <lineage>
        <taxon>Bacteria</taxon>
        <taxon>Bacillati</taxon>
        <taxon>Actinomycetota</taxon>
        <taxon>Actinomycetes</taxon>
        <taxon>Kitasatosporales</taxon>
        <taxon>Streptomycetaceae</taxon>
        <taxon>Streptomyces</taxon>
    </lineage>
</organism>
<gene>
    <name evidence="4" type="primary">rsmD</name>
    <name evidence="4" type="ORF">HCK00_17670</name>
</gene>
<dbReference type="PANTHER" id="PTHR43542:SF1">
    <property type="entry name" value="METHYLTRANSFERASE"/>
    <property type="match status" value="1"/>
</dbReference>
<dbReference type="EMBL" id="JAATEN010000013">
    <property type="protein sequence ID" value="NJQ02321.1"/>
    <property type="molecule type" value="Genomic_DNA"/>
</dbReference>
<sequence>MIRVIAGSAGGRRLAVPPGGGTRPTSDRAREGLFSTWQSLLGGPGSLDGLRVLDLYSGSGAVGLEALSRGAGHVLLVESDARAARTIRANVATLGLPGAQVRVARAEQVPAGPPPGDPSDPYDIVFLDPPYAVTDASLREILITLLDHGWLAGEALVTVERPTRGGTFDWPPGFEPLRARRYGEGTFWYGRAASTRAPAGGHAEPGAGHDRTGE</sequence>
<comment type="caution">
    <text evidence="4">The sequence shown here is derived from an EMBL/GenBank/DDBJ whole genome shotgun (WGS) entry which is preliminary data.</text>
</comment>